<evidence type="ECO:0000313" key="13">
    <source>
        <dbReference type="Proteomes" id="UP000483035"/>
    </source>
</evidence>
<dbReference type="InterPro" id="IPR027417">
    <property type="entry name" value="P-loop_NTPase"/>
</dbReference>
<keyword evidence="4" id="KW-1003">Cell membrane</keyword>
<dbReference type="GO" id="GO:0016887">
    <property type="term" value="F:ATP hydrolysis activity"/>
    <property type="evidence" value="ECO:0007669"/>
    <property type="project" value="InterPro"/>
</dbReference>
<keyword evidence="7" id="KW-0547">Nucleotide-binding</keyword>
<dbReference type="SUPFAM" id="SSF52540">
    <property type="entry name" value="P-loop containing nucleoside triphosphate hydrolases"/>
    <property type="match status" value="2"/>
</dbReference>
<evidence type="ECO:0000256" key="5">
    <source>
        <dbReference type="ARBA" id="ARBA00022597"/>
    </source>
</evidence>
<dbReference type="InterPro" id="IPR017871">
    <property type="entry name" value="ABC_transporter-like_CS"/>
</dbReference>
<comment type="subcellular location">
    <subcellularLocation>
        <location evidence="1">Cell membrane</location>
        <topology evidence="1">Peripheral membrane protein</topology>
    </subcellularLocation>
</comment>
<dbReference type="PANTHER" id="PTHR43790:SF3">
    <property type="entry name" value="D-ALLOSE IMPORT ATP-BINDING PROTEIN ALSA-RELATED"/>
    <property type="match status" value="1"/>
</dbReference>
<dbReference type="CDD" id="cd03216">
    <property type="entry name" value="ABC_Carb_Monos_I"/>
    <property type="match status" value="1"/>
</dbReference>
<keyword evidence="8 12" id="KW-0067">ATP-binding</keyword>
<dbReference type="PROSITE" id="PS00211">
    <property type="entry name" value="ABC_TRANSPORTER_1"/>
    <property type="match status" value="1"/>
</dbReference>
<evidence type="ECO:0000256" key="2">
    <source>
        <dbReference type="ARBA" id="ARBA00005417"/>
    </source>
</evidence>
<dbReference type="InterPro" id="IPR003439">
    <property type="entry name" value="ABC_transporter-like_ATP-bd"/>
</dbReference>
<dbReference type="InterPro" id="IPR050107">
    <property type="entry name" value="ABC_carbohydrate_import_ATPase"/>
</dbReference>
<evidence type="ECO:0000256" key="10">
    <source>
        <dbReference type="ARBA" id="ARBA00023136"/>
    </source>
</evidence>
<evidence type="ECO:0000256" key="1">
    <source>
        <dbReference type="ARBA" id="ARBA00004202"/>
    </source>
</evidence>
<dbReference type="SMART" id="SM00382">
    <property type="entry name" value="AAA"/>
    <property type="match status" value="2"/>
</dbReference>
<dbReference type="InterPro" id="IPR003593">
    <property type="entry name" value="AAA+_ATPase"/>
</dbReference>
<dbReference type="PANTHER" id="PTHR43790">
    <property type="entry name" value="CARBOHYDRATE TRANSPORT ATP-BINDING PROTEIN MG119-RELATED"/>
    <property type="match status" value="1"/>
</dbReference>
<dbReference type="Pfam" id="PF00005">
    <property type="entry name" value="ABC_tran"/>
    <property type="match status" value="2"/>
</dbReference>
<dbReference type="GO" id="GO:0005524">
    <property type="term" value="F:ATP binding"/>
    <property type="evidence" value="ECO:0007669"/>
    <property type="project" value="UniProtKB-KW"/>
</dbReference>
<reference evidence="12 13" key="1">
    <citation type="submission" date="2019-12" db="EMBL/GenBank/DDBJ databases">
        <title>Rhizobium genotypes associated with high levels of biological nitrogen fixation by grain legumes in a temperate-maritime cropping system.</title>
        <authorList>
            <person name="Maluk M."/>
            <person name="Francesc Ferrando Molina F."/>
            <person name="Lopez Del Egido L."/>
            <person name="Lafos M."/>
            <person name="Langarica-Fuentes A."/>
            <person name="Gebre Yohannes G."/>
            <person name="Young M.W."/>
            <person name="Martin P."/>
            <person name="Gantlett R."/>
            <person name="Kenicer G."/>
            <person name="Hawes C."/>
            <person name="Begg G.S."/>
            <person name="Quilliam R.S."/>
            <person name="Squire G.R."/>
            <person name="Poole P.S."/>
            <person name="Young P.W."/>
            <person name="Iannetta P.M."/>
            <person name="James E.K."/>
        </authorList>
    </citation>
    <scope>NUCLEOTIDE SEQUENCE [LARGE SCALE GENOMIC DNA]</scope>
    <source>
        <strain evidence="12 13">JHI1118</strain>
    </source>
</reference>
<keyword evidence="3" id="KW-0813">Transport</keyword>
<evidence type="ECO:0000256" key="8">
    <source>
        <dbReference type="ARBA" id="ARBA00022840"/>
    </source>
</evidence>
<dbReference type="Proteomes" id="UP000483035">
    <property type="component" value="Unassembled WGS sequence"/>
</dbReference>
<comment type="similarity">
    <text evidence="2">Belongs to the ABC transporter superfamily.</text>
</comment>
<accession>A0A6L9UD32</accession>
<evidence type="ECO:0000256" key="6">
    <source>
        <dbReference type="ARBA" id="ARBA00022737"/>
    </source>
</evidence>
<organism evidence="12 13">
    <name type="scientific">Rhizobium lusitanum</name>
    <dbReference type="NCBI Taxonomy" id="293958"/>
    <lineage>
        <taxon>Bacteria</taxon>
        <taxon>Pseudomonadati</taxon>
        <taxon>Pseudomonadota</taxon>
        <taxon>Alphaproteobacteria</taxon>
        <taxon>Hyphomicrobiales</taxon>
        <taxon>Rhizobiaceae</taxon>
        <taxon>Rhizobium/Agrobacterium group</taxon>
        <taxon>Rhizobium</taxon>
    </lineage>
</organism>
<evidence type="ECO:0000313" key="12">
    <source>
        <dbReference type="EMBL" id="NEI72116.1"/>
    </source>
</evidence>
<evidence type="ECO:0000259" key="11">
    <source>
        <dbReference type="PROSITE" id="PS50893"/>
    </source>
</evidence>
<sequence length="510" mass="54790">MSGSPGLQAGESVLAGDELICFDDIRKQFGGVQALKGVSFSLASGEILALLGENGAGKSTLIKILAGVYTPDGGEVRYRGSRYQHAAPKSGLKQRVAFIHQDLGLLEWMTVAENIALAIGFPRRIGVIDWDKTGRTARAALDLIGSDIDPDRRVQDLSRTEKSLVAIARALAVEADVLVLDEPTASLPADEVTRLFEALRRLRDRGMGMIFVSHRLDEVFQIADRVVVLRDGQLVGNERVADVDADKLVHMIIGRLPERSFAKADSIGGKELLTVRSMRINSGPPLEFTLREGEILGLVGLRGAGQENVGRALFGTERFDGSVALKGQDYKPDTPRSAIARGVGLIARDRTEESTFAALSIRENAYINPGAVGRSLFSIMSPRREAGLAVALGRTVGLRPNEPTLPIEALSGGNQQKVVVGRWLSMGCPLLIAEEPTAGVDVGAKAEIYALMREGLTRGLGIILISTDFEEVEKLCHRALVFSRGAIVDELSGDALNMDRLIHSASAKAS</sequence>
<dbReference type="FunFam" id="3.40.50.300:FF:000127">
    <property type="entry name" value="Ribose import ATP-binding protein RbsA"/>
    <property type="match status" value="1"/>
</dbReference>
<keyword evidence="6" id="KW-0677">Repeat</keyword>
<feature type="domain" description="ABC transporter" evidence="11">
    <location>
        <begin position="20"/>
        <end position="256"/>
    </location>
</feature>
<feature type="domain" description="ABC transporter" evidence="11">
    <location>
        <begin position="267"/>
        <end position="509"/>
    </location>
</feature>
<dbReference type="PROSITE" id="PS50893">
    <property type="entry name" value="ABC_TRANSPORTER_2"/>
    <property type="match status" value="2"/>
</dbReference>
<protein>
    <submittedName>
        <fullName evidence="12">ATP-binding cassette domain-containing protein</fullName>
    </submittedName>
</protein>
<dbReference type="Gene3D" id="3.40.50.300">
    <property type="entry name" value="P-loop containing nucleotide triphosphate hydrolases"/>
    <property type="match status" value="2"/>
</dbReference>
<name>A0A6L9UD32_9HYPH</name>
<dbReference type="EMBL" id="WUEY01000010">
    <property type="protein sequence ID" value="NEI72116.1"/>
    <property type="molecule type" value="Genomic_DNA"/>
</dbReference>
<evidence type="ECO:0000256" key="3">
    <source>
        <dbReference type="ARBA" id="ARBA00022448"/>
    </source>
</evidence>
<keyword evidence="10" id="KW-0472">Membrane</keyword>
<comment type="caution">
    <text evidence="12">The sequence shown here is derived from an EMBL/GenBank/DDBJ whole genome shotgun (WGS) entry which is preliminary data.</text>
</comment>
<dbReference type="AlphaFoldDB" id="A0A6L9UD32"/>
<keyword evidence="5" id="KW-0762">Sugar transport</keyword>
<evidence type="ECO:0000256" key="7">
    <source>
        <dbReference type="ARBA" id="ARBA00022741"/>
    </source>
</evidence>
<keyword evidence="9" id="KW-1278">Translocase</keyword>
<evidence type="ECO:0000256" key="9">
    <source>
        <dbReference type="ARBA" id="ARBA00022967"/>
    </source>
</evidence>
<proteinExistence type="inferred from homology"/>
<evidence type="ECO:0000256" key="4">
    <source>
        <dbReference type="ARBA" id="ARBA00022475"/>
    </source>
</evidence>
<dbReference type="CDD" id="cd03215">
    <property type="entry name" value="ABC_Carb_Monos_II"/>
    <property type="match status" value="1"/>
</dbReference>
<dbReference type="GO" id="GO:0005886">
    <property type="term" value="C:plasma membrane"/>
    <property type="evidence" value="ECO:0007669"/>
    <property type="project" value="UniProtKB-SubCell"/>
</dbReference>
<dbReference type="RefSeq" id="WP_163989104.1">
    <property type="nucleotide sequence ID" value="NZ_WUEY01000010.1"/>
</dbReference>
<gene>
    <name evidence="12" type="ORF">GR212_21250</name>
</gene>